<feature type="region of interest" description="Disordered" evidence="1">
    <location>
        <begin position="203"/>
        <end position="224"/>
    </location>
</feature>
<dbReference type="PANTHER" id="PTHR35495">
    <property type="entry name" value="OS06G0679600 PROTEIN"/>
    <property type="match status" value="1"/>
</dbReference>
<dbReference type="PANTHER" id="PTHR35495:SF1">
    <property type="entry name" value="OS06G0679600 PROTEIN"/>
    <property type="match status" value="1"/>
</dbReference>
<evidence type="ECO:0000313" key="2">
    <source>
        <dbReference type="EMBL" id="KAK2980697.1"/>
    </source>
</evidence>
<protein>
    <submittedName>
        <fullName evidence="2">Uncharacterized protein</fullName>
    </submittedName>
</protein>
<accession>A0AA88R3U8</accession>
<reference evidence="2" key="1">
    <citation type="submission" date="2022-12" db="EMBL/GenBank/DDBJ databases">
        <title>Draft genome assemblies for two species of Escallonia (Escalloniales).</title>
        <authorList>
            <person name="Chanderbali A."/>
            <person name="Dervinis C."/>
            <person name="Anghel I."/>
            <person name="Soltis D."/>
            <person name="Soltis P."/>
            <person name="Zapata F."/>
        </authorList>
    </citation>
    <scope>NUCLEOTIDE SEQUENCE</scope>
    <source>
        <strain evidence="2">UCBG92.1500</strain>
        <tissue evidence="2">Leaf</tissue>
    </source>
</reference>
<name>A0AA88R3U8_9ASTE</name>
<keyword evidence="3" id="KW-1185">Reference proteome</keyword>
<evidence type="ECO:0000313" key="3">
    <source>
        <dbReference type="Proteomes" id="UP001187471"/>
    </source>
</evidence>
<dbReference type="EMBL" id="JAVXUO010001608">
    <property type="protein sequence ID" value="KAK2980697.1"/>
    <property type="molecule type" value="Genomic_DNA"/>
</dbReference>
<evidence type="ECO:0000256" key="1">
    <source>
        <dbReference type="SAM" id="MobiDB-lite"/>
    </source>
</evidence>
<sequence>MNRRLRRSPPTIRDHSYLRYLKPGALAQLRDSRIKTKSHLADSQAQICLYRTTAQPATPTQTASFDALPCFISRIYSPRCPQRKKLMAAKSAFFLNSGPTSPANESSPDPIIDLFNRAYTRLASLLPNHYHVTVSLPSTDNHCRRRFHHGTAKTNIAHQGQDYNPRRLTTITCHHHRTLTYTSPLPLYLVSEWSRHLQALYSHRNTNKPPNHPSTTGLASSQYRRGQIVNLKPPLDRPHHRITKSL</sequence>
<gene>
    <name evidence="2" type="ORF">RJ640_011317</name>
</gene>
<proteinExistence type="predicted"/>
<dbReference type="Proteomes" id="UP001187471">
    <property type="component" value="Unassembled WGS sequence"/>
</dbReference>
<dbReference type="AlphaFoldDB" id="A0AA88R3U8"/>
<organism evidence="2 3">
    <name type="scientific">Escallonia rubra</name>
    <dbReference type="NCBI Taxonomy" id="112253"/>
    <lineage>
        <taxon>Eukaryota</taxon>
        <taxon>Viridiplantae</taxon>
        <taxon>Streptophyta</taxon>
        <taxon>Embryophyta</taxon>
        <taxon>Tracheophyta</taxon>
        <taxon>Spermatophyta</taxon>
        <taxon>Magnoliopsida</taxon>
        <taxon>eudicotyledons</taxon>
        <taxon>Gunneridae</taxon>
        <taxon>Pentapetalae</taxon>
        <taxon>asterids</taxon>
        <taxon>campanulids</taxon>
        <taxon>Escalloniales</taxon>
        <taxon>Escalloniaceae</taxon>
        <taxon>Escallonia</taxon>
    </lineage>
</organism>
<comment type="caution">
    <text evidence="2">The sequence shown here is derived from an EMBL/GenBank/DDBJ whole genome shotgun (WGS) entry which is preliminary data.</text>
</comment>